<dbReference type="PROSITE" id="PS50157">
    <property type="entry name" value="ZINC_FINGER_C2H2_2"/>
    <property type="match status" value="2"/>
</dbReference>
<evidence type="ECO:0000256" key="6">
    <source>
        <dbReference type="SAM" id="MobiDB-lite"/>
    </source>
</evidence>
<feature type="compositionally biased region" description="Polar residues" evidence="6">
    <location>
        <begin position="49"/>
        <end position="73"/>
    </location>
</feature>
<dbReference type="SUPFAM" id="SSF57667">
    <property type="entry name" value="beta-beta-alpha zinc fingers"/>
    <property type="match status" value="2"/>
</dbReference>
<dbReference type="PANTHER" id="PTHR16515">
    <property type="entry name" value="PR DOMAIN ZINC FINGER PROTEIN"/>
    <property type="match status" value="1"/>
</dbReference>
<dbReference type="SMART" id="SM00355">
    <property type="entry name" value="ZnF_C2H2"/>
    <property type="match status" value="4"/>
</dbReference>
<accession>A0A914UL53</accession>
<dbReference type="GO" id="GO:0022008">
    <property type="term" value="P:neurogenesis"/>
    <property type="evidence" value="ECO:0007669"/>
    <property type="project" value="TreeGrafter"/>
</dbReference>
<feature type="compositionally biased region" description="Low complexity" evidence="6">
    <location>
        <begin position="94"/>
        <end position="107"/>
    </location>
</feature>
<evidence type="ECO:0000313" key="9">
    <source>
        <dbReference type="WBParaSite" id="PSAMB.scaffold10802size3824.g33614.t1"/>
    </source>
</evidence>
<dbReference type="WBParaSite" id="PSAMB.scaffold10802size3824.g33614.t1">
    <property type="protein sequence ID" value="PSAMB.scaffold10802size3824.g33614.t1"/>
    <property type="gene ID" value="PSAMB.scaffold10802size3824.g33614"/>
</dbReference>
<dbReference type="Proteomes" id="UP000887566">
    <property type="component" value="Unplaced"/>
</dbReference>
<evidence type="ECO:0000313" key="8">
    <source>
        <dbReference type="Proteomes" id="UP000887566"/>
    </source>
</evidence>
<dbReference type="InterPro" id="IPR050331">
    <property type="entry name" value="Zinc_finger"/>
</dbReference>
<protein>
    <submittedName>
        <fullName evidence="9">C2H2-type domain-containing protein</fullName>
    </submittedName>
</protein>
<dbReference type="PANTHER" id="PTHR16515:SF20">
    <property type="entry name" value="PR DOMAIN ZINC FINGER PROTEIN 12"/>
    <property type="match status" value="1"/>
</dbReference>
<name>A0A914UL53_9BILA</name>
<keyword evidence="1" id="KW-0479">Metal-binding</keyword>
<keyword evidence="2" id="KW-0677">Repeat</keyword>
<dbReference type="GO" id="GO:0008270">
    <property type="term" value="F:zinc ion binding"/>
    <property type="evidence" value="ECO:0007669"/>
    <property type="project" value="UniProtKB-KW"/>
</dbReference>
<dbReference type="InterPro" id="IPR013087">
    <property type="entry name" value="Znf_C2H2_type"/>
</dbReference>
<dbReference type="PROSITE" id="PS00028">
    <property type="entry name" value="ZINC_FINGER_C2H2_1"/>
    <property type="match status" value="2"/>
</dbReference>
<dbReference type="GO" id="GO:0005634">
    <property type="term" value="C:nucleus"/>
    <property type="evidence" value="ECO:0007669"/>
    <property type="project" value="TreeGrafter"/>
</dbReference>
<reference evidence="9" key="1">
    <citation type="submission" date="2022-11" db="UniProtKB">
        <authorList>
            <consortium name="WormBaseParasite"/>
        </authorList>
    </citation>
    <scope>IDENTIFICATION</scope>
</reference>
<dbReference type="GO" id="GO:0010468">
    <property type="term" value="P:regulation of gene expression"/>
    <property type="evidence" value="ECO:0007669"/>
    <property type="project" value="TreeGrafter"/>
</dbReference>
<feature type="compositionally biased region" description="Basic and acidic residues" evidence="6">
    <location>
        <begin position="421"/>
        <end position="436"/>
    </location>
</feature>
<evidence type="ECO:0000259" key="7">
    <source>
        <dbReference type="PROSITE" id="PS50157"/>
    </source>
</evidence>
<dbReference type="FunFam" id="3.30.160.60:FF:000624">
    <property type="entry name" value="zinc finger protein 697"/>
    <property type="match status" value="1"/>
</dbReference>
<dbReference type="Pfam" id="PF00096">
    <property type="entry name" value="zf-C2H2"/>
    <property type="match status" value="1"/>
</dbReference>
<dbReference type="Gene3D" id="3.30.160.60">
    <property type="entry name" value="Classic Zinc Finger"/>
    <property type="match status" value="2"/>
</dbReference>
<evidence type="ECO:0000256" key="1">
    <source>
        <dbReference type="ARBA" id="ARBA00022723"/>
    </source>
</evidence>
<feature type="region of interest" description="Disordered" evidence="6">
    <location>
        <begin position="404"/>
        <end position="436"/>
    </location>
</feature>
<evidence type="ECO:0000256" key="5">
    <source>
        <dbReference type="PROSITE-ProRule" id="PRU00042"/>
    </source>
</evidence>
<dbReference type="InterPro" id="IPR036236">
    <property type="entry name" value="Znf_C2H2_sf"/>
</dbReference>
<dbReference type="AlphaFoldDB" id="A0A914UL53"/>
<organism evidence="8 9">
    <name type="scientific">Plectus sambesii</name>
    <dbReference type="NCBI Taxonomy" id="2011161"/>
    <lineage>
        <taxon>Eukaryota</taxon>
        <taxon>Metazoa</taxon>
        <taxon>Ecdysozoa</taxon>
        <taxon>Nematoda</taxon>
        <taxon>Chromadorea</taxon>
        <taxon>Plectida</taxon>
        <taxon>Plectina</taxon>
        <taxon>Plectoidea</taxon>
        <taxon>Plectidae</taxon>
        <taxon>Plectus</taxon>
    </lineage>
</organism>
<evidence type="ECO:0000256" key="3">
    <source>
        <dbReference type="ARBA" id="ARBA00022771"/>
    </source>
</evidence>
<evidence type="ECO:0000256" key="4">
    <source>
        <dbReference type="ARBA" id="ARBA00022833"/>
    </source>
</evidence>
<feature type="domain" description="C2H2-type" evidence="7">
    <location>
        <begin position="287"/>
        <end position="314"/>
    </location>
</feature>
<proteinExistence type="predicted"/>
<feature type="compositionally biased region" description="Acidic residues" evidence="6">
    <location>
        <begin position="82"/>
        <end position="93"/>
    </location>
</feature>
<keyword evidence="3 5" id="KW-0863">Zinc-finger</keyword>
<keyword evidence="4" id="KW-0862">Zinc</keyword>
<keyword evidence="8" id="KW-1185">Reference proteome</keyword>
<sequence length="436" mass="47580">MDLLPSEGANSNGALMLNLESSLSSELPPLTFLADASLWFEEQQHQRRPNQTTAATLESTPESTLAVSSVSWQRNERQQDDAVVDDNDMEDDSSCSTLNTTASSTTTSIPHFSTTSVAASETPTTLVYREADRLEVARIMEQLKQGWDGTAAQPETSAPPSTAVEGIGCQYDNNTLTVDLRPLFTEELRGAIVAHHKVPMKLQFPFGAITLQMDTAKLWPKRQRVIKPGADDSSERFTKITTSANEVVDKVTGTKSWKCHLCVHERVYASRSGLASHLLAHSNRRPFKCQVCSKSFRQFGHLQSHMALHSGQKHFRCNKCASTFTQKHHLTSHQAHADCFGQKEKAAACGAGPAAKKAVGNRGRKCTSCGRRCRSIAELKKHLISDHATTTLSPLPESELCGSFFKSSSPPPSSSSGARSLADEKKARDTIKGGLK</sequence>
<feature type="domain" description="C2H2-type" evidence="7">
    <location>
        <begin position="315"/>
        <end position="344"/>
    </location>
</feature>
<feature type="region of interest" description="Disordered" evidence="6">
    <location>
        <begin position="44"/>
        <end position="107"/>
    </location>
</feature>
<evidence type="ECO:0000256" key="2">
    <source>
        <dbReference type="ARBA" id="ARBA00022737"/>
    </source>
</evidence>